<dbReference type="HOGENOM" id="CLU_018204_9_0_7"/>
<dbReference type="Pfam" id="PF02770">
    <property type="entry name" value="Acyl-CoA_dh_M"/>
    <property type="match status" value="1"/>
</dbReference>
<dbReference type="PANTHER" id="PTHR43292:SF3">
    <property type="entry name" value="ACYL-COA DEHYDROGENASE FADE29"/>
    <property type="match status" value="1"/>
</dbReference>
<dbReference type="InterPro" id="IPR046373">
    <property type="entry name" value="Acyl-CoA_Oxase/DH_mid-dom_sf"/>
</dbReference>
<dbReference type="PANTHER" id="PTHR43292">
    <property type="entry name" value="ACYL-COA DEHYDROGENASE"/>
    <property type="match status" value="1"/>
</dbReference>
<evidence type="ECO:0000256" key="6">
    <source>
        <dbReference type="RuleBase" id="RU362125"/>
    </source>
</evidence>
<gene>
    <name evidence="9" type="ORF">ETSY2_14855</name>
</gene>
<evidence type="ECO:0000313" key="9">
    <source>
        <dbReference type="EMBL" id="ETX06816.1"/>
    </source>
</evidence>
<comment type="caution">
    <text evidence="9">The sequence shown here is derived from an EMBL/GenBank/DDBJ whole genome shotgun (WGS) entry which is preliminary data.</text>
</comment>
<dbReference type="EMBL" id="AZHX01000594">
    <property type="protein sequence ID" value="ETX06816.1"/>
    <property type="molecule type" value="Genomic_DNA"/>
</dbReference>
<evidence type="ECO:0000256" key="1">
    <source>
        <dbReference type="ARBA" id="ARBA00001974"/>
    </source>
</evidence>
<dbReference type="AlphaFoldDB" id="W4MAA3"/>
<dbReference type="SUPFAM" id="SSF47203">
    <property type="entry name" value="Acyl-CoA dehydrogenase C-terminal domain-like"/>
    <property type="match status" value="1"/>
</dbReference>
<dbReference type="SUPFAM" id="SSF56645">
    <property type="entry name" value="Acyl-CoA dehydrogenase NM domain-like"/>
    <property type="match status" value="1"/>
</dbReference>
<dbReference type="InterPro" id="IPR006091">
    <property type="entry name" value="Acyl-CoA_Oxase/DH_mid-dom"/>
</dbReference>
<dbReference type="InterPro" id="IPR052161">
    <property type="entry name" value="Mycobact_Acyl-CoA_DH"/>
</dbReference>
<organism evidence="9 10">
    <name type="scientific">Candidatus Entotheonella gemina</name>
    <dbReference type="NCBI Taxonomy" id="1429439"/>
    <lineage>
        <taxon>Bacteria</taxon>
        <taxon>Pseudomonadati</taxon>
        <taxon>Nitrospinota/Tectimicrobiota group</taxon>
        <taxon>Candidatus Tectimicrobiota</taxon>
        <taxon>Candidatus Entotheonellia</taxon>
        <taxon>Candidatus Entotheonellales</taxon>
        <taxon>Candidatus Entotheonellaceae</taxon>
        <taxon>Candidatus Entotheonella</taxon>
    </lineage>
</organism>
<evidence type="ECO:0008006" key="11">
    <source>
        <dbReference type="Google" id="ProtNLM"/>
    </source>
</evidence>
<evidence type="ECO:0000256" key="4">
    <source>
        <dbReference type="ARBA" id="ARBA00022827"/>
    </source>
</evidence>
<evidence type="ECO:0000259" key="7">
    <source>
        <dbReference type="Pfam" id="PF00441"/>
    </source>
</evidence>
<comment type="similarity">
    <text evidence="2 6">Belongs to the acyl-CoA dehydrogenase family.</text>
</comment>
<dbReference type="InterPro" id="IPR036250">
    <property type="entry name" value="AcylCo_DH-like_C"/>
</dbReference>
<proteinExistence type="inferred from homology"/>
<reference evidence="9 10" key="1">
    <citation type="journal article" date="2014" name="Nature">
        <title>An environmental bacterial taxon with a large and distinct metabolic repertoire.</title>
        <authorList>
            <person name="Wilson M.C."/>
            <person name="Mori T."/>
            <person name="Ruckert C."/>
            <person name="Uria A.R."/>
            <person name="Helf M.J."/>
            <person name="Takada K."/>
            <person name="Gernert C."/>
            <person name="Steffens U.A."/>
            <person name="Heycke N."/>
            <person name="Schmitt S."/>
            <person name="Rinke C."/>
            <person name="Helfrich E.J."/>
            <person name="Brachmann A.O."/>
            <person name="Gurgui C."/>
            <person name="Wakimoto T."/>
            <person name="Kracht M."/>
            <person name="Crusemann M."/>
            <person name="Hentschel U."/>
            <person name="Abe I."/>
            <person name="Matsunaga S."/>
            <person name="Kalinowski J."/>
            <person name="Takeyama H."/>
            <person name="Piel J."/>
        </authorList>
    </citation>
    <scope>NUCLEOTIDE SEQUENCE [LARGE SCALE GENOMIC DNA]</scope>
    <source>
        <strain evidence="10">TSY2</strain>
    </source>
</reference>
<dbReference type="GO" id="GO:0005886">
    <property type="term" value="C:plasma membrane"/>
    <property type="evidence" value="ECO:0007669"/>
    <property type="project" value="TreeGrafter"/>
</dbReference>
<dbReference type="FunFam" id="2.40.110.10:FF:000011">
    <property type="entry name" value="Acyl-CoA dehydrogenase FadE34"/>
    <property type="match status" value="1"/>
</dbReference>
<dbReference type="Gene3D" id="1.10.540.10">
    <property type="entry name" value="Acyl-CoA dehydrogenase/oxidase, N-terminal domain"/>
    <property type="match status" value="1"/>
</dbReference>
<feature type="domain" description="Acyl-CoA dehydrogenase/oxidase C-terminal" evidence="7">
    <location>
        <begin position="149"/>
        <end position="314"/>
    </location>
</feature>
<dbReference type="Gene3D" id="1.20.140.10">
    <property type="entry name" value="Butyryl-CoA Dehydrogenase, subunit A, domain 3"/>
    <property type="match status" value="1"/>
</dbReference>
<dbReference type="GO" id="GO:0016627">
    <property type="term" value="F:oxidoreductase activity, acting on the CH-CH group of donors"/>
    <property type="evidence" value="ECO:0007669"/>
    <property type="project" value="InterPro"/>
</dbReference>
<sequence>MALPIPLTGFGLSMIGPTLLQFGTEEQKHNHLTKIIRGEIRWCQGYSEPNAGSDLASLQTAAVWDDDEYVINGQKIWTSYGNKADWMFALVRTDTNVKKQQGITFILLDMDQPGVTVRPIRLISGSSPFCEVFFTDARAKARNVIGDVNDGWTVAKALLGHERNMIGSLFGGSRRSASSKTGAAGQNPLVGMAKTHMGERDGEVSDPVLRDRITQLSMDEMCFKLTVQRNADNIKAGHRPGPESSLFKIYGTELNQRREELMLSIRGPQSLGWDGEGFDEDELTQTRTWLRSRGNSIEGGTSEIQLNIIAKRVLQLPD</sequence>
<keyword evidence="3 6" id="KW-0285">Flavoprotein</keyword>
<keyword evidence="5 6" id="KW-0560">Oxidoreductase</keyword>
<protein>
    <recommendedName>
        <fullName evidence="11">Acyl-CoA dehydrogenase</fullName>
    </recommendedName>
</protein>
<keyword evidence="10" id="KW-1185">Reference proteome</keyword>
<comment type="cofactor">
    <cofactor evidence="1 6">
        <name>FAD</name>
        <dbReference type="ChEBI" id="CHEBI:57692"/>
    </cofactor>
</comment>
<evidence type="ECO:0000259" key="8">
    <source>
        <dbReference type="Pfam" id="PF02770"/>
    </source>
</evidence>
<dbReference type="InterPro" id="IPR037069">
    <property type="entry name" value="AcylCoA_DH/ox_N_sf"/>
</dbReference>
<name>W4MAA3_9BACT</name>
<dbReference type="Pfam" id="PF00441">
    <property type="entry name" value="Acyl-CoA_dh_1"/>
    <property type="match status" value="1"/>
</dbReference>
<dbReference type="Gene3D" id="2.40.110.10">
    <property type="entry name" value="Butyryl-CoA Dehydrogenase, subunit A, domain 2"/>
    <property type="match status" value="1"/>
</dbReference>
<evidence type="ECO:0000313" key="10">
    <source>
        <dbReference type="Proteomes" id="UP000019140"/>
    </source>
</evidence>
<evidence type="ECO:0000256" key="2">
    <source>
        <dbReference type="ARBA" id="ARBA00009347"/>
    </source>
</evidence>
<dbReference type="GO" id="GO:0050660">
    <property type="term" value="F:flavin adenine dinucleotide binding"/>
    <property type="evidence" value="ECO:0007669"/>
    <property type="project" value="InterPro"/>
</dbReference>
<evidence type="ECO:0000256" key="5">
    <source>
        <dbReference type="ARBA" id="ARBA00023002"/>
    </source>
</evidence>
<dbReference type="InterPro" id="IPR009075">
    <property type="entry name" value="AcylCo_DH/oxidase_C"/>
</dbReference>
<feature type="domain" description="Acyl-CoA oxidase/dehydrogenase middle" evidence="8">
    <location>
        <begin position="43"/>
        <end position="136"/>
    </location>
</feature>
<accession>W4MAA3</accession>
<keyword evidence="4 6" id="KW-0274">FAD</keyword>
<evidence type="ECO:0000256" key="3">
    <source>
        <dbReference type="ARBA" id="ARBA00022630"/>
    </source>
</evidence>
<dbReference type="Proteomes" id="UP000019140">
    <property type="component" value="Unassembled WGS sequence"/>
</dbReference>
<dbReference type="InterPro" id="IPR009100">
    <property type="entry name" value="AcylCoA_DH/oxidase_NM_dom_sf"/>
</dbReference>